<evidence type="ECO:0008006" key="3">
    <source>
        <dbReference type="Google" id="ProtNLM"/>
    </source>
</evidence>
<organism evidence="1 2">
    <name type="scientific">Streptomyces alboflavus</name>
    <dbReference type="NCBI Taxonomy" id="67267"/>
    <lineage>
        <taxon>Bacteria</taxon>
        <taxon>Bacillati</taxon>
        <taxon>Actinomycetota</taxon>
        <taxon>Actinomycetes</taxon>
        <taxon>Kitasatosporales</taxon>
        <taxon>Streptomycetaceae</taxon>
        <taxon>Streptomyces</taxon>
    </lineage>
</organism>
<dbReference type="PANTHER" id="PTHR34293:SF1">
    <property type="entry name" value="HTH-TYPE TRANSCRIPTIONAL REGULATOR TRMBL2"/>
    <property type="match status" value="1"/>
</dbReference>
<dbReference type="KEGG" id="salf:SMD44_07386"/>
<dbReference type="EMBL" id="CP021748">
    <property type="protein sequence ID" value="ARX87901.1"/>
    <property type="molecule type" value="Genomic_DNA"/>
</dbReference>
<dbReference type="Gene3D" id="3.30.870.10">
    <property type="entry name" value="Endonuclease Chain A"/>
    <property type="match status" value="1"/>
</dbReference>
<dbReference type="SUPFAM" id="SSF46894">
    <property type="entry name" value="C-terminal effector domain of the bipartite response regulators"/>
    <property type="match status" value="1"/>
</dbReference>
<evidence type="ECO:0000313" key="2">
    <source>
        <dbReference type="Proteomes" id="UP000195880"/>
    </source>
</evidence>
<dbReference type="PANTHER" id="PTHR34293">
    <property type="entry name" value="HTH-TYPE TRANSCRIPTIONAL REGULATOR TRMBL2"/>
    <property type="match status" value="1"/>
</dbReference>
<gene>
    <name evidence="1" type="ORF">SMD44_07386</name>
</gene>
<dbReference type="RefSeq" id="WP_087886629.1">
    <property type="nucleotide sequence ID" value="NZ_CP021748.1"/>
</dbReference>
<dbReference type="AlphaFoldDB" id="A0A1Z1WN77"/>
<dbReference type="Gene3D" id="1.10.10.10">
    <property type="entry name" value="Winged helix-like DNA-binding domain superfamily/Winged helix DNA-binding domain"/>
    <property type="match status" value="1"/>
</dbReference>
<accession>A0A1Z1WN77</accession>
<dbReference type="Proteomes" id="UP000195880">
    <property type="component" value="Chromosome"/>
</dbReference>
<keyword evidence="2" id="KW-1185">Reference proteome</keyword>
<dbReference type="SUPFAM" id="SSF56024">
    <property type="entry name" value="Phospholipase D/nuclease"/>
    <property type="match status" value="1"/>
</dbReference>
<name>A0A1Z1WN77_9ACTN</name>
<dbReference type="InterPro" id="IPR036388">
    <property type="entry name" value="WH-like_DNA-bd_sf"/>
</dbReference>
<dbReference type="InterPro" id="IPR016032">
    <property type="entry name" value="Sig_transdc_resp-reg_C-effctor"/>
</dbReference>
<proteinExistence type="predicted"/>
<reference evidence="1 2" key="1">
    <citation type="submission" date="2017-05" db="EMBL/GenBank/DDBJ databases">
        <title>Streptomyces alboflavus Genome sequencing and assembly.</title>
        <authorList>
            <person name="Wang Y."/>
            <person name="Du B."/>
            <person name="Ding Y."/>
            <person name="Liu H."/>
            <person name="Hou Q."/>
            <person name="Liu K."/>
            <person name="Wang C."/>
            <person name="Yao L."/>
        </authorList>
    </citation>
    <scope>NUCLEOTIDE SEQUENCE [LARGE SCALE GENOMIC DNA]</scope>
    <source>
        <strain evidence="1 2">MDJK44</strain>
    </source>
</reference>
<dbReference type="GO" id="GO:0003677">
    <property type="term" value="F:DNA binding"/>
    <property type="evidence" value="ECO:0007669"/>
    <property type="project" value="InterPro"/>
</dbReference>
<evidence type="ECO:0000313" key="1">
    <source>
        <dbReference type="EMBL" id="ARX87901.1"/>
    </source>
</evidence>
<protein>
    <recommendedName>
        <fullName evidence="3">HTH luxR-type domain-containing protein</fullName>
    </recommendedName>
</protein>
<dbReference type="InterPro" id="IPR051797">
    <property type="entry name" value="TrmB-like"/>
</dbReference>
<dbReference type="OrthoDB" id="4171095at2"/>
<sequence length="302" mass="34060">MHPSEPGAEELRSEGLVVLEPFQGYYVWADLRHVERVAVAKEMRGISDHLHNLSGAVEFFRRLERTEHEAVEGVAYLQNKREANAHIRPALQRATKSVCTAHPIDRDTVDLTSSIANDLELLKRGVTLRTIYPDSARGRQGERQWAHKVTGHGAEVRTLPDDFLRTIIVDEELAVVPDFRTMPPPRDTGFHLTHPGMVALAQAVFEQQWERATPWLGERSRQEAAGVTTPRTRRMLRLLEAGVPVTKLHERLGLSSSTIGSEMTKLYKKLEIDSLFALGAWWKTSDERNLPIEDGSEGPQAR</sequence>
<dbReference type="GO" id="GO:0006355">
    <property type="term" value="P:regulation of DNA-templated transcription"/>
    <property type="evidence" value="ECO:0007669"/>
    <property type="project" value="InterPro"/>
</dbReference>